<organism evidence="1 2">
    <name type="scientific">Ectobacillus funiculus</name>
    <dbReference type="NCBI Taxonomy" id="137993"/>
    <lineage>
        <taxon>Bacteria</taxon>
        <taxon>Bacillati</taxon>
        <taxon>Bacillota</taxon>
        <taxon>Bacilli</taxon>
        <taxon>Bacillales</taxon>
        <taxon>Bacillaceae</taxon>
        <taxon>Ectobacillus</taxon>
    </lineage>
</organism>
<sequence length="260" mass="29456">MRNITLGMTVLFLVLLVAAYVHKQGSGTERTVSLMKSGVEWEVETAAIGKKTKVSFIIQDDKGKGLRGLNDEKQNEIRAVIVPPDMKEYIEIQPSFLGKGAFMFTHIFKQKGEYAVFLYEKNKNMQQSFANTRITIGQDSEKQQSLVPDSLLTTEIGPYKTSLVFDALRVGKMETLTFQFPDKGGRLRFRSESGELPSFLFVNESKRSLVHTVAQDQEGKKELSLAVTFPEEGLYKMWGTFYVNGREYHRDFVVQVGSKN</sequence>
<reference evidence="1 2" key="1">
    <citation type="submission" date="2024-09" db="EMBL/GenBank/DDBJ databases">
        <authorList>
            <person name="Sun Q."/>
            <person name="Mori K."/>
        </authorList>
    </citation>
    <scope>NUCLEOTIDE SEQUENCE [LARGE SCALE GENOMIC DNA]</scope>
    <source>
        <strain evidence="1 2">JCM 11201</strain>
    </source>
</reference>
<accession>A0ABV5WBK1</accession>
<gene>
    <name evidence="1" type="ORF">ACFFMS_04290</name>
</gene>
<dbReference type="EMBL" id="JBHMAF010000017">
    <property type="protein sequence ID" value="MFB9757762.1"/>
    <property type="molecule type" value="Genomic_DNA"/>
</dbReference>
<protein>
    <submittedName>
        <fullName evidence="1">Uncharacterized protein</fullName>
    </submittedName>
</protein>
<name>A0ABV5WBK1_9BACI</name>
<dbReference type="Proteomes" id="UP001589609">
    <property type="component" value="Unassembled WGS sequence"/>
</dbReference>
<proteinExistence type="predicted"/>
<dbReference type="RefSeq" id="WP_379948028.1">
    <property type="nucleotide sequence ID" value="NZ_JBHMAF010000017.1"/>
</dbReference>
<comment type="caution">
    <text evidence="1">The sequence shown here is derived from an EMBL/GenBank/DDBJ whole genome shotgun (WGS) entry which is preliminary data.</text>
</comment>
<evidence type="ECO:0000313" key="1">
    <source>
        <dbReference type="EMBL" id="MFB9757762.1"/>
    </source>
</evidence>
<keyword evidence="2" id="KW-1185">Reference proteome</keyword>
<evidence type="ECO:0000313" key="2">
    <source>
        <dbReference type="Proteomes" id="UP001589609"/>
    </source>
</evidence>